<dbReference type="InterPro" id="IPR051795">
    <property type="entry name" value="Glycosyl_Hydrlase_43"/>
</dbReference>
<dbReference type="Pfam" id="PF04616">
    <property type="entry name" value="Glyco_hydro_43"/>
    <property type="match status" value="1"/>
</dbReference>
<comment type="similarity">
    <text evidence="1 4">Belongs to the glycosyl hydrolase 43 family.</text>
</comment>
<protein>
    <submittedName>
        <fullName evidence="6">Glycoside hydrolase family 43 protein</fullName>
    </submittedName>
</protein>
<keyword evidence="3 4" id="KW-0326">Glycosidase</keyword>
<accession>A0ABT2SJ12</accession>
<evidence type="ECO:0000313" key="7">
    <source>
        <dbReference type="Proteomes" id="UP001652338"/>
    </source>
</evidence>
<evidence type="ECO:0000313" key="6">
    <source>
        <dbReference type="EMBL" id="MCU6724250.1"/>
    </source>
</evidence>
<dbReference type="SUPFAM" id="SSF75005">
    <property type="entry name" value="Arabinanase/levansucrase/invertase"/>
    <property type="match status" value="1"/>
</dbReference>
<feature type="domain" description="Beta-xylosidase C-terminal Concanavalin A-like" evidence="5">
    <location>
        <begin position="312"/>
        <end position="513"/>
    </location>
</feature>
<dbReference type="EMBL" id="JAOQKE010000002">
    <property type="protein sequence ID" value="MCU6724250.1"/>
    <property type="molecule type" value="Genomic_DNA"/>
</dbReference>
<dbReference type="PANTHER" id="PTHR42812">
    <property type="entry name" value="BETA-XYLOSIDASE"/>
    <property type="match status" value="1"/>
</dbReference>
<reference evidence="6 7" key="1">
    <citation type="journal article" date="2021" name="ISME Commun">
        <title>Automated analysis of genomic sequences facilitates high-throughput and comprehensive description of bacteria.</title>
        <authorList>
            <person name="Hitch T.C.A."/>
        </authorList>
    </citation>
    <scope>NUCLEOTIDE SEQUENCE [LARGE SCALE GENOMIC DNA]</scope>
    <source>
        <strain evidence="6 7">Sanger_29</strain>
    </source>
</reference>
<dbReference type="SUPFAM" id="SSF49899">
    <property type="entry name" value="Concanavalin A-like lectins/glucanases"/>
    <property type="match status" value="1"/>
</dbReference>
<evidence type="ECO:0000256" key="4">
    <source>
        <dbReference type="RuleBase" id="RU361187"/>
    </source>
</evidence>
<proteinExistence type="inferred from homology"/>
<evidence type="ECO:0000256" key="3">
    <source>
        <dbReference type="ARBA" id="ARBA00023295"/>
    </source>
</evidence>
<name>A0ABT2SJ12_9FIRM</name>
<dbReference type="CDD" id="cd18617">
    <property type="entry name" value="GH43_XynB-like"/>
    <property type="match status" value="1"/>
</dbReference>
<dbReference type="PANTHER" id="PTHR42812:SF12">
    <property type="entry name" value="BETA-XYLOSIDASE-RELATED"/>
    <property type="match status" value="1"/>
</dbReference>
<evidence type="ECO:0000256" key="1">
    <source>
        <dbReference type="ARBA" id="ARBA00009865"/>
    </source>
</evidence>
<dbReference type="Proteomes" id="UP001652338">
    <property type="component" value="Unassembled WGS sequence"/>
</dbReference>
<dbReference type="Pfam" id="PF17851">
    <property type="entry name" value="GH43_C2"/>
    <property type="match status" value="1"/>
</dbReference>
<dbReference type="Gene3D" id="2.60.120.200">
    <property type="match status" value="1"/>
</dbReference>
<dbReference type="RefSeq" id="WP_262653542.1">
    <property type="nucleotide sequence ID" value="NZ_JAOQKE010000002.1"/>
</dbReference>
<dbReference type="GO" id="GO:0016787">
    <property type="term" value="F:hydrolase activity"/>
    <property type="evidence" value="ECO:0007669"/>
    <property type="project" value="UniProtKB-KW"/>
</dbReference>
<dbReference type="Gene3D" id="2.115.10.20">
    <property type="entry name" value="Glycosyl hydrolase domain, family 43"/>
    <property type="match status" value="1"/>
</dbReference>
<dbReference type="InterPro" id="IPR013320">
    <property type="entry name" value="ConA-like_dom_sf"/>
</dbReference>
<evidence type="ECO:0000259" key="5">
    <source>
        <dbReference type="Pfam" id="PF17851"/>
    </source>
</evidence>
<evidence type="ECO:0000256" key="2">
    <source>
        <dbReference type="ARBA" id="ARBA00022801"/>
    </source>
</evidence>
<dbReference type="InterPro" id="IPR041542">
    <property type="entry name" value="GH43_C2"/>
</dbReference>
<dbReference type="InterPro" id="IPR023296">
    <property type="entry name" value="Glyco_hydro_beta-prop_sf"/>
</dbReference>
<organism evidence="6 7">
    <name type="scientific">Muricoprocola aceti</name>
    <dbReference type="NCBI Taxonomy" id="2981772"/>
    <lineage>
        <taxon>Bacteria</taxon>
        <taxon>Bacillati</taxon>
        <taxon>Bacillota</taxon>
        <taxon>Clostridia</taxon>
        <taxon>Lachnospirales</taxon>
        <taxon>Lachnospiraceae</taxon>
        <taxon>Muricoprocola</taxon>
    </lineage>
</organism>
<keyword evidence="2 4" id="KW-0378">Hydrolase</keyword>
<dbReference type="InterPro" id="IPR006710">
    <property type="entry name" value="Glyco_hydro_43"/>
</dbReference>
<gene>
    <name evidence="6" type="ORF">OCV47_02575</name>
</gene>
<keyword evidence="7" id="KW-1185">Reference proteome</keyword>
<comment type="caution">
    <text evidence="6">The sequence shown here is derived from an EMBL/GenBank/DDBJ whole genome shotgun (WGS) entry which is preliminary data.</text>
</comment>
<sequence>MKIWKNPILEGFYPDPSICKVGDRYYLVNSTFAFYPGIPIWSSTDLQNWKQIGNVLERPSQLQLRECAHSQGIYAPTIRYHDGRYYLVSTNVGGCGNFLVTAEQPEGPWSDPYMLDAEGIDPSLFFEDDGTCYYIGTRERTGGGSYFGDNEIWMQRLNLETKKLEGEVVPIWYGFMEHSIWPEGPHLYKKDGWYYLLYAESGTEQHHCIAAARSRQLTGPYEGCPDNPIFTHRHLGKHYPVTCVGHGDLVEDHQGNWYMVLLACRPKDGYTLKGRETFLAKVVWEDGWPVVNPGIGHLEVPEPEKIVKKKYGFQKDHWEPDLLRLRNPGKMQMLDGTLRMWLMPGTLSERKETAFVALRQQHDQFYLETTMEIPTDLKPHECVGLAYLQNEENQIRLELYLEENQNTLKMNCFQTGKDVQTRELELPLESVSEKDFTGVKGRYVVRLRMEVTYLQVSFEMMTQNGWRKAGDYVDTRHLSTEVAGGFTGCVAGVYGSSNGKDSDQYIEIHNLEYGELV</sequence>